<feature type="region of interest" description="Disordered" evidence="1">
    <location>
        <begin position="1"/>
        <end position="21"/>
    </location>
</feature>
<name>A0A0E9XRF2_ANGAN</name>
<dbReference type="EMBL" id="GBXM01004324">
    <property type="protein sequence ID" value="JAI04254.1"/>
    <property type="molecule type" value="Transcribed_RNA"/>
</dbReference>
<accession>A0A0E9XRF2</accession>
<reference evidence="2" key="1">
    <citation type="submission" date="2014-11" db="EMBL/GenBank/DDBJ databases">
        <authorList>
            <person name="Amaro Gonzalez C."/>
        </authorList>
    </citation>
    <scope>NUCLEOTIDE SEQUENCE</scope>
</reference>
<sequence length="64" mass="7322">MSQRKNRMGNNGTTAKERASVYSEKGTTESSAIQMLQGFFYLFFSPFFIIKESQKKTCLLQNDS</sequence>
<proteinExistence type="predicted"/>
<reference evidence="2" key="2">
    <citation type="journal article" date="2015" name="Fish Shellfish Immunol.">
        <title>Early steps in the European eel (Anguilla anguilla)-Vibrio vulnificus interaction in the gills: Role of the RtxA13 toxin.</title>
        <authorList>
            <person name="Callol A."/>
            <person name="Pajuelo D."/>
            <person name="Ebbesson L."/>
            <person name="Teles M."/>
            <person name="MacKenzie S."/>
            <person name="Amaro C."/>
        </authorList>
    </citation>
    <scope>NUCLEOTIDE SEQUENCE</scope>
</reference>
<organism evidence="2">
    <name type="scientific">Anguilla anguilla</name>
    <name type="common">European freshwater eel</name>
    <name type="synonym">Muraena anguilla</name>
    <dbReference type="NCBI Taxonomy" id="7936"/>
    <lineage>
        <taxon>Eukaryota</taxon>
        <taxon>Metazoa</taxon>
        <taxon>Chordata</taxon>
        <taxon>Craniata</taxon>
        <taxon>Vertebrata</taxon>
        <taxon>Euteleostomi</taxon>
        <taxon>Actinopterygii</taxon>
        <taxon>Neopterygii</taxon>
        <taxon>Teleostei</taxon>
        <taxon>Anguilliformes</taxon>
        <taxon>Anguillidae</taxon>
        <taxon>Anguilla</taxon>
    </lineage>
</organism>
<dbReference type="AlphaFoldDB" id="A0A0E9XRF2"/>
<evidence type="ECO:0000256" key="1">
    <source>
        <dbReference type="SAM" id="MobiDB-lite"/>
    </source>
</evidence>
<evidence type="ECO:0000313" key="2">
    <source>
        <dbReference type="EMBL" id="JAI04254.1"/>
    </source>
</evidence>
<protein>
    <submittedName>
        <fullName evidence="2">Uncharacterized protein</fullName>
    </submittedName>
</protein>